<protein>
    <recommendedName>
        <fullName evidence="2">Ice-binding protein C-terminal domain-containing protein</fullName>
    </recommendedName>
</protein>
<name>A0A4Y9SFJ5_9BURK</name>
<feature type="domain" description="Ice-binding protein C-terminal" evidence="2">
    <location>
        <begin position="156"/>
        <end position="180"/>
    </location>
</feature>
<evidence type="ECO:0000313" key="3">
    <source>
        <dbReference type="EMBL" id="TFW21827.1"/>
    </source>
</evidence>
<dbReference type="Pfam" id="PF07589">
    <property type="entry name" value="PEP-CTERM"/>
    <property type="match status" value="1"/>
</dbReference>
<comment type="caution">
    <text evidence="3">The sequence shown here is derived from an EMBL/GenBank/DDBJ whole genome shotgun (WGS) entry which is preliminary data.</text>
</comment>
<dbReference type="InterPro" id="IPR013424">
    <property type="entry name" value="Ice-binding_C"/>
</dbReference>
<dbReference type="EMBL" id="SPVG01000130">
    <property type="protein sequence ID" value="TFW21827.1"/>
    <property type="molecule type" value="Genomic_DNA"/>
</dbReference>
<accession>A0A4Y9SFJ5</accession>
<dbReference type="OrthoDB" id="9838632at2"/>
<organism evidence="3 4">
    <name type="scientific">Duganella callida</name>
    <dbReference type="NCBI Taxonomy" id="2561932"/>
    <lineage>
        <taxon>Bacteria</taxon>
        <taxon>Pseudomonadati</taxon>
        <taxon>Pseudomonadota</taxon>
        <taxon>Betaproteobacteria</taxon>
        <taxon>Burkholderiales</taxon>
        <taxon>Oxalobacteraceae</taxon>
        <taxon>Telluria group</taxon>
        <taxon>Duganella</taxon>
    </lineage>
</organism>
<reference evidence="3 4" key="1">
    <citation type="submission" date="2019-03" db="EMBL/GenBank/DDBJ databases">
        <title>Draft Genome Sequence of Duganella callidus sp. nov., a Novel Duganella Species Isolated from Cultivated Soil.</title>
        <authorList>
            <person name="Raths R."/>
            <person name="Peta V."/>
            <person name="Bucking H."/>
        </authorList>
    </citation>
    <scope>NUCLEOTIDE SEQUENCE [LARGE SCALE GENOMIC DNA]</scope>
    <source>
        <strain evidence="3 4">DN04</strain>
    </source>
</reference>
<sequence>MKKYFALFMLAVGLSAGAQASTVKLDTPPGFTGGTVGDFTYGGHWTTLFDAPFVSFYDGGVSTLTYDPGTFDFSGISLNGRPWNGYNSTFPFPEDHPNLTLTFKDINGNVLSTGSIYLGDTDQFSTLTQSVAGVHSIEFSAPQSQFFVRVASVSLVPEADTYAMLLAGLALVGAVTRRARKQ</sequence>
<evidence type="ECO:0000313" key="4">
    <source>
        <dbReference type="Proteomes" id="UP000297729"/>
    </source>
</evidence>
<dbReference type="Proteomes" id="UP000297729">
    <property type="component" value="Unassembled WGS sequence"/>
</dbReference>
<evidence type="ECO:0000259" key="2">
    <source>
        <dbReference type="Pfam" id="PF07589"/>
    </source>
</evidence>
<feature type="signal peptide" evidence="1">
    <location>
        <begin position="1"/>
        <end position="20"/>
    </location>
</feature>
<gene>
    <name evidence="3" type="ORF">E4L98_12910</name>
</gene>
<keyword evidence="4" id="KW-1185">Reference proteome</keyword>
<feature type="chain" id="PRO_5021379754" description="Ice-binding protein C-terminal domain-containing protein" evidence="1">
    <location>
        <begin position="21"/>
        <end position="182"/>
    </location>
</feature>
<dbReference type="AlphaFoldDB" id="A0A4Y9SFJ5"/>
<evidence type="ECO:0000256" key="1">
    <source>
        <dbReference type="SAM" id="SignalP"/>
    </source>
</evidence>
<keyword evidence="1" id="KW-0732">Signal</keyword>
<proteinExistence type="predicted"/>